<evidence type="ECO:0000313" key="6">
    <source>
        <dbReference type="Proteomes" id="UP001189429"/>
    </source>
</evidence>
<dbReference type="InterPro" id="IPR001360">
    <property type="entry name" value="Glyco_hydro_1"/>
</dbReference>
<dbReference type="SUPFAM" id="SSF51445">
    <property type="entry name" value="(Trans)glycosidases"/>
    <property type="match status" value="1"/>
</dbReference>
<evidence type="ECO:0000313" key="5">
    <source>
        <dbReference type="EMBL" id="CAK0792688.1"/>
    </source>
</evidence>
<dbReference type="PANTHER" id="PTHR10353:SF36">
    <property type="entry name" value="LP05116P"/>
    <property type="match status" value="1"/>
</dbReference>
<keyword evidence="3" id="KW-0326">Glycosidase</keyword>
<evidence type="ECO:0000256" key="4">
    <source>
        <dbReference type="SAM" id="MobiDB-lite"/>
    </source>
</evidence>
<evidence type="ECO:0000256" key="3">
    <source>
        <dbReference type="ARBA" id="ARBA00023295"/>
    </source>
</evidence>
<evidence type="ECO:0008006" key="7">
    <source>
        <dbReference type="Google" id="ProtNLM"/>
    </source>
</evidence>
<comment type="caution">
    <text evidence="5">The sequence shown here is derived from an EMBL/GenBank/DDBJ whole genome shotgun (WGS) entry which is preliminary data.</text>
</comment>
<gene>
    <name evidence="5" type="ORF">PCOR1329_LOCUS3188</name>
</gene>
<feature type="region of interest" description="Disordered" evidence="4">
    <location>
        <begin position="371"/>
        <end position="400"/>
    </location>
</feature>
<dbReference type="PRINTS" id="PR00131">
    <property type="entry name" value="GLHYDRLASE1"/>
</dbReference>
<accession>A0ABN9PI96</accession>
<evidence type="ECO:0000256" key="1">
    <source>
        <dbReference type="ARBA" id="ARBA00010838"/>
    </source>
</evidence>
<comment type="similarity">
    <text evidence="1">Belongs to the glycosyl hydrolase 1 family.</text>
</comment>
<dbReference type="PANTHER" id="PTHR10353">
    <property type="entry name" value="GLYCOSYL HYDROLASE"/>
    <property type="match status" value="1"/>
</dbReference>
<dbReference type="PROSITE" id="PS00653">
    <property type="entry name" value="GLYCOSYL_HYDROL_F1_2"/>
    <property type="match status" value="1"/>
</dbReference>
<keyword evidence="2" id="KW-0378">Hydrolase</keyword>
<dbReference type="InterPro" id="IPR017853">
    <property type="entry name" value="GH"/>
</dbReference>
<dbReference type="InterPro" id="IPR033132">
    <property type="entry name" value="GH_1_N_CS"/>
</dbReference>
<proteinExistence type="inferred from homology"/>
<dbReference type="EMBL" id="CAUYUJ010000814">
    <property type="protein sequence ID" value="CAK0792688.1"/>
    <property type="molecule type" value="Genomic_DNA"/>
</dbReference>
<name>A0ABN9PI96_9DINO</name>
<dbReference type="Gene3D" id="3.20.20.80">
    <property type="entry name" value="Glycosidases"/>
    <property type="match status" value="1"/>
</dbReference>
<evidence type="ECO:0000256" key="2">
    <source>
        <dbReference type="ARBA" id="ARBA00022801"/>
    </source>
</evidence>
<dbReference type="Pfam" id="PF00232">
    <property type="entry name" value="Glyco_hydro_1"/>
    <property type="match status" value="1"/>
</dbReference>
<reference evidence="5" key="1">
    <citation type="submission" date="2023-10" db="EMBL/GenBank/DDBJ databases">
        <authorList>
            <person name="Chen Y."/>
            <person name="Shah S."/>
            <person name="Dougan E. K."/>
            <person name="Thang M."/>
            <person name="Chan C."/>
        </authorList>
    </citation>
    <scope>NUCLEOTIDE SEQUENCE [LARGE SCALE GENOMIC DNA]</scope>
</reference>
<dbReference type="Proteomes" id="UP001189429">
    <property type="component" value="Unassembled WGS sequence"/>
</dbReference>
<protein>
    <recommendedName>
        <fullName evidence="7">Beta-glucosidase</fullName>
    </recommendedName>
</protein>
<organism evidence="5 6">
    <name type="scientific">Prorocentrum cordatum</name>
    <dbReference type="NCBI Taxonomy" id="2364126"/>
    <lineage>
        <taxon>Eukaryota</taxon>
        <taxon>Sar</taxon>
        <taxon>Alveolata</taxon>
        <taxon>Dinophyceae</taxon>
        <taxon>Prorocentrales</taxon>
        <taxon>Prorocentraceae</taxon>
        <taxon>Prorocentrum</taxon>
    </lineage>
</organism>
<sequence length="1120" mass="122431">MQRLQLMLASEEATKDITLQLYNRFEGDPVRLERLLEAMEDRWGFPERVFPLLRNQLSKAQGRRRAIGSQEELGNKRITEEEWVKAFRCWLQVLSRKCADVRVERQASMANAAADEAMARVEAVEEVMVSVDKQFITNVKGVETYGNQFGSVGFVRRGVILVSRQQSGEWRMDGGCGRVQLDPDSLQRAGVQAEAKVVDEAALAAFAGLGFAFRRDQRQSARIGANKFTISYAKTILVDFKGAKNLGGMTGNRVRDHVVAMKGLGGTLLRERADIAELFAIFFASLYVGLGGEGLSADGGERGRQPCGRAPALLGGLSLLLLGVLGSCAALRPSAAGARGAPAAAGFGGRERPISLDSEPELHLVVADPEMQPPESPAEADAPRRAAPHAASRSMAQNESRNLTRILEEDELFENARGLDGELPPCVGLESCPDYPMPYANGEWPTEYRVEGRFPDDFVWGMATAAYQIEGAYREGGRGASIWDTFTGANTVGMPGANCSYCCKKAPCTPHELMAAPGATGNVACDHYHQWKADVALMKSMGLKHYRFSISWPRIFPTGASSGEPNPEGLAFYSDLIDELLAADITPFVTLYHWDLPQALLDPPRKNGWWSRDEDGKPNGEVLPAWLHYVDACFSHFGDRVKTWATFNEAWTFTYLASGLGKAPSIAEFSDMDRDPWIAGHNVLNAHAAAVQLYRAKFYAQGGKIGITNNQDWREPKTDDPEDVAATERSVEFQLGWFSEPIFGGRGDYPPAMRQLYGDRLPQFTDEEKRRINNSADFFGLNHYGTGLGSFEPQAGSNDMSYMKAWQGPMFVKGQSGWLYSAAWGFRKLLNWVSRRYGKDVPIYITEGGWSMSADSTAEGISDRQRLEYYANYTSEMGRAISEDGVNVKGYYAWSLMDNFEWEQGFRERFGTTYNDFAHKPDRHGRPSDKVPTEGRQVRTRKMSSCWLEAVWRSNELVDPDSFGGCVPQGVFAGKFSLPGAAGCEMEINIGPFPDMAYITGSHALDGATGRCAMGAASWGPTPANLSGGTLIADFSTMGLPGNLAGYWNREDRGIHWGDGGVWQATGDSPVLLTDPWAHRSAGSRPGAAGERGSAGRPAPLAAGAALLAALAGALWGSAA</sequence>
<keyword evidence="6" id="KW-1185">Reference proteome</keyword>